<evidence type="ECO:0000313" key="3">
    <source>
        <dbReference type="Proteomes" id="UP001209570"/>
    </source>
</evidence>
<gene>
    <name evidence="2" type="ORF">P43SY_008911</name>
</gene>
<name>A0AAD5Q6K5_PYTIN</name>
<protein>
    <submittedName>
        <fullName evidence="2">Uncharacterized protein</fullName>
    </submittedName>
</protein>
<dbReference type="Proteomes" id="UP001209570">
    <property type="component" value="Unassembled WGS sequence"/>
</dbReference>
<keyword evidence="3" id="KW-1185">Reference proteome</keyword>
<proteinExistence type="predicted"/>
<evidence type="ECO:0000256" key="1">
    <source>
        <dbReference type="SAM" id="MobiDB-lite"/>
    </source>
</evidence>
<organism evidence="2 3">
    <name type="scientific">Pythium insidiosum</name>
    <name type="common">Pythiosis disease agent</name>
    <dbReference type="NCBI Taxonomy" id="114742"/>
    <lineage>
        <taxon>Eukaryota</taxon>
        <taxon>Sar</taxon>
        <taxon>Stramenopiles</taxon>
        <taxon>Oomycota</taxon>
        <taxon>Peronosporomycetes</taxon>
        <taxon>Pythiales</taxon>
        <taxon>Pythiaceae</taxon>
        <taxon>Pythium</taxon>
    </lineage>
</organism>
<dbReference type="AlphaFoldDB" id="A0AAD5Q6K5"/>
<evidence type="ECO:0000313" key="2">
    <source>
        <dbReference type="EMBL" id="KAJ0396617.1"/>
    </source>
</evidence>
<feature type="region of interest" description="Disordered" evidence="1">
    <location>
        <begin position="1"/>
        <end position="136"/>
    </location>
</feature>
<comment type="caution">
    <text evidence="2">The sequence shown here is derived from an EMBL/GenBank/DDBJ whole genome shotgun (WGS) entry which is preliminary data.</text>
</comment>
<dbReference type="EMBL" id="JAKCXM010000288">
    <property type="protein sequence ID" value="KAJ0396617.1"/>
    <property type="molecule type" value="Genomic_DNA"/>
</dbReference>
<reference evidence="2" key="1">
    <citation type="submission" date="2021-12" db="EMBL/GenBank/DDBJ databases">
        <title>Prjna785345.</title>
        <authorList>
            <person name="Rujirawat T."/>
            <person name="Krajaejun T."/>
        </authorList>
    </citation>
    <scope>NUCLEOTIDE SEQUENCE</scope>
    <source>
        <strain evidence="2">Pi057C3</strain>
    </source>
</reference>
<feature type="compositionally biased region" description="Basic and acidic residues" evidence="1">
    <location>
        <begin position="102"/>
        <end position="125"/>
    </location>
</feature>
<feature type="region of interest" description="Disordered" evidence="1">
    <location>
        <begin position="156"/>
        <end position="195"/>
    </location>
</feature>
<sequence>MNATAERSSDMRVWSVVVPYDEHDKENVGYIVRRPSRRRGLGALPRAAPSPSPSPSPSVTRADSSSRGKLKRARTGDSEDEQTSSDGENSESRQTKKKQKTTTRDLANDAISPERNEKKQGELKKSVVQVMRPRRQPLRDITHLFPHEIEHPAPVVAVSRASNGDLEVQVPDRRRSQPWTRASPFSRLAPPMRLR</sequence>
<accession>A0AAD5Q6K5</accession>